<sequence>MSSRQTLGQSENRSVSGRETVMGSKLYKLQVQEARTSGC</sequence>
<keyword evidence="4" id="KW-1185">Reference proteome</keyword>
<proteinExistence type="predicted"/>
<evidence type="ECO:0000313" key="2">
    <source>
        <dbReference type="EMBL" id="CAI0377723.1"/>
    </source>
</evidence>
<dbReference type="AlphaFoldDB" id="A0AAV0GZF0"/>
<evidence type="ECO:0000313" key="3">
    <source>
        <dbReference type="EMBL" id="CAI0377773.1"/>
    </source>
</evidence>
<dbReference type="EMBL" id="CAMGYJ010000002">
    <property type="protein sequence ID" value="CAI0377773.1"/>
    <property type="molecule type" value="Genomic_DNA"/>
</dbReference>
<organism evidence="2 4">
    <name type="scientific">Linum tenue</name>
    <dbReference type="NCBI Taxonomy" id="586396"/>
    <lineage>
        <taxon>Eukaryota</taxon>
        <taxon>Viridiplantae</taxon>
        <taxon>Streptophyta</taxon>
        <taxon>Embryophyta</taxon>
        <taxon>Tracheophyta</taxon>
        <taxon>Spermatophyta</taxon>
        <taxon>Magnoliopsida</taxon>
        <taxon>eudicotyledons</taxon>
        <taxon>Gunneridae</taxon>
        <taxon>Pentapetalae</taxon>
        <taxon>rosids</taxon>
        <taxon>fabids</taxon>
        <taxon>Malpighiales</taxon>
        <taxon>Linaceae</taxon>
        <taxon>Linum</taxon>
    </lineage>
</organism>
<reference evidence="2" key="1">
    <citation type="submission" date="2022-08" db="EMBL/GenBank/DDBJ databases">
        <authorList>
            <person name="Gutierrez-Valencia J."/>
        </authorList>
    </citation>
    <scope>NUCLEOTIDE SEQUENCE</scope>
</reference>
<evidence type="ECO:0000313" key="4">
    <source>
        <dbReference type="Proteomes" id="UP001154282"/>
    </source>
</evidence>
<dbReference type="EMBL" id="CAMGYJ010000002">
    <property type="protein sequence ID" value="CAI0377723.1"/>
    <property type="molecule type" value="Genomic_DNA"/>
</dbReference>
<dbReference type="Proteomes" id="UP001154282">
    <property type="component" value="Unassembled WGS sequence"/>
</dbReference>
<comment type="caution">
    <text evidence="2">The sequence shown here is derived from an EMBL/GenBank/DDBJ whole genome shotgun (WGS) entry which is preliminary data.</text>
</comment>
<protein>
    <submittedName>
        <fullName evidence="2">Uncharacterized protein</fullName>
    </submittedName>
</protein>
<feature type="region of interest" description="Disordered" evidence="1">
    <location>
        <begin position="1"/>
        <end position="25"/>
    </location>
</feature>
<name>A0AAV0GZF0_9ROSI</name>
<feature type="compositionally biased region" description="Polar residues" evidence="1">
    <location>
        <begin position="1"/>
        <end position="17"/>
    </location>
</feature>
<evidence type="ECO:0000256" key="1">
    <source>
        <dbReference type="SAM" id="MobiDB-lite"/>
    </source>
</evidence>
<gene>
    <name evidence="2" type="ORF">LITE_LOCUS1577</name>
    <name evidence="3" type="ORF">LITE_LOCUS1595</name>
</gene>
<accession>A0AAV0GZF0</accession>